<evidence type="ECO:0000256" key="1">
    <source>
        <dbReference type="SAM" id="Phobius"/>
    </source>
</evidence>
<keyword evidence="1" id="KW-1133">Transmembrane helix</keyword>
<accession>A0A9Q0WFI6</accession>
<keyword evidence="1" id="KW-0472">Membrane</keyword>
<evidence type="ECO:0000313" key="2">
    <source>
        <dbReference type="EMBL" id="KAJ6766087.1"/>
    </source>
</evidence>
<protein>
    <submittedName>
        <fullName evidence="2">Uncharacterized protein</fullName>
    </submittedName>
</protein>
<comment type="caution">
    <text evidence="2">The sequence shown here is derived from an EMBL/GenBank/DDBJ whole genome shotgun (WGS) entry which is preliminary data.</text>
</comment>
<feature type="transmembrane region" description="Helical" evidence="1">
    <location>
        <begin position="47"/>
        <end position="66"/>
    </location>
</feature>
<dbReference type="AlphaFoldDB" id="A0A9Q0WFI6"/>
<gene>
    <name evidence="2" type="ORF">OIU79_022118</name>
</gene>
<proteinExistence type="predicted"/>
<dbReference type="Proteomes" id="UP001151532">
    <property type="component" value="Chromosome 4"/>
</dbReference>
<keyword evidence="1" id="KW-0812">Transmembrane</keyword>
<keyword evidence="3" id="KW-1185">Reference proteome</keyword>
<reference evidence="2" key="2">
    <citation type="journal article" date="2023" name="Int. J. Mol. Sci.">
        <title>De Novo Assembly and Annotation of 11 Diverse Shrub Willow (Salix) Genomes Reveals Novel Gene Organization in Sex-Linked Regions.</title>
        <authorList>
            <person name="Hyden B."/>
            <person name="Feng K."/>
            <person name="Yates T.B."/>
            <person name="Jawdy S."/>
            <person name="Cereghino C."/>
            <person name="Smart L.B."/>
            <person name="Muchero W."/>
        </authorList>
    </citation>
    <scope>NUCLEOTIDE SEQUENCE</scope>
    <source>
        <tissue evidence="2">Shoot tip</tissue>
    </source>
</reference>
<evidence type="ECO:0000313" key="3">
    <source>
        <dbReference type="Proteomes" id="UP001151532"/>
    </source>
</evidence>
<organism evidence="2 3">
    <name type="scientific">Salix purpurea</name>
    <name type="common">Purple osier willow</name>
    <dbReference type="NCBI Taxonomy" id="77065"/>
    <lineage>
        <taxon>Eukaryota</taxon>
        <taxon>Viridiplantae</taxon>
        <taxon>Streptophyta</taxon>
        <taxon>Embryophyta</taxon>
        <taxon>Tracheophyta</taxon>
        <taxon>Spermatophyta</taxon>
        <taxon>Magnoliopsida</taxon>
        <taxon>eudicotyledons</taxon>
        <taxon>Gunneridae</taxon>
        <taxon>Pentapetalae</taxon>
        <taxon>rosids</taxon>
        <taxon>fabids</taxon>
        <taxon>Malpighiales</taxon>
        <taxon>Salicaceae</taxon>
        <taxon>Saliceae</taxon>
        <taxon>Salix</taxon>
    </lineage>
</organism>
<reference evidence="2" key="1">
    <citation type="submission" date="2022-11" db="EMBL/GenBank/DDBJ databases">
        <authorList>
            <person name="Hyden B.L."/>
            <person name="Feng K."/>
            <person name="Yates T."/>
            <person name="Jawdy S."/>
            <person name="Smart L.B."/>
            <person name="Muchero W."/>
        </authorList>
    </citation>
    <scope>NUCLEOTIDE SEQUENCE</scope>
    <source>
        <tissue evidence="2">Shoot tip</tissue>
    </source>
</reference>
<dbReference type="EMBL" id="JAPFFK010000004">
    <property type="protein sequence ID" value="KAJ6766087.1"/>
    <property type="molecule type" value="Genomic_DNA"/>
</dbReference>
<name>A0A9Q0WFI6_SALPP</name>
<sequence length="102" mass="11552">MQEIHGLKRLNFASETNGQLRAASLKTPLKFLDWIASGVNFPVSSSLFMYFSCFTFLFLPVSLFIATEILVMNGNYPTILALVVEITRQLIILYMVERVTSL</sequence>